<proteinExistence type="predicted"/>
<sequence length="157" mass="16548">MSTVLLVVSAAGVVLLGLSAGVHLSGLAALNPTLRDVDSRSYVTVKQSADRHFEPFMRPLTLSGLVALLAQTLLAALGGRTAVAVVAGSALVVAGAALVAVLRGDLPINRRMSGWRPEAPPADWTVWRGRWERFFLVRTVATVLAFLAALAALLLVR</sequence>
<accession>A0A2T0QYE3</accession>
<keyword evidence="1" id="KW-1133">Transmembrane helix</keyword>
<evidence type="ECO:0000256" key="1">
    <source>
        <dbReference type="SAM" id="Phobius"/>
    </source>
</evidence>
<dbReference type="RefSeq" id="WP_106214295.1">
    <property type="nucleotide sequence ID" value="NZ_PVZF01000013.1"/>
</dbReference>
<comment type="caution">
    <text evidence="2">The sequence shown here is derived from an EMBL/GenBank/DDBJ whole genome shotgun (WGS) entry which is preliminary data.</text>
</comment>
<evidence type="ECO:0000313" key="3">
    <source>
        <dbReference type="Proteomes" id="UP000238083"/>
    </source>
</evidence>
<keyword evidence="1" id="KW-0812">Transmembrane</keyword>
<dbReference type="AlphaFoldDB" id="A0A2T0QYE3"/>
<evidence type="ECO:0000313" key="2">
    <source>
        <dbReference type="EMBL" id="PRY11402.1"/>
    </source>
</evidence>
<name>A0A2T0QYE3_9ACTN</name>
<dbReference type="Proteomes" id="UP000238083">
    <property type="component" value="Unassembled WGS sequence"/>
</dbReference>
<keyword evidence="1" id="KW-0472">Membrane</keyword>
<reference evidence="2 3" key="1">
    <citation type="submission" date="2018-03" db="EMBL/GenBank/DDBJ databases">
        <title>Genomic Encyclopedia of Archaeal and Bacterial Type Strains, Phase II (KMG-II): from individual species to whole genera.</title>
        <authorList>
            <person name="Goeker M."/>
        </authorList>
    </citation>
    <scope>NUCLEOTIDE SEQUENCE [LARGE SCALE GENOMIC DNA]</scope>
    <source>
        <strain evidence="2 3">DSM 19711</strain>
    </source>
</reference>
<dbReference type="EMBL" id="PVZF01000013">
    <property type="protein sequence ID" value="PRY11402.1"/>
    <property type="molecule type" value="Genomic_DNA"/>
</dbReference>
<feature type="transmembrane region" description="Helical" evidence="1">
    <location>
        <begin position="135"/>
        <end position="156"/>
    </location>
</feature>
<feature type="transmembrane region" description="Helical" evidence="1">
    <location>
        <begin position="83"/>
        <end position="102"/>
    </location>
</feature>
<protein>
    <submittedName>
        <fullName evidence="2">Uncharacterized protein DUF1772</fullName>
    </submittedName>
</protein>
<organism evidence="2 3">
    <name type="scientific">Kineococcus rhizosphaerae</name>
    <dbReference type="NCBI Taxonomy" id="559628"/>
    <lineage>
        <taxon>Bacteria</taxon>
        <taxon>Bacillati</taxon>
        <taxon>Actinomycetota</taxon>
        <taxon>Actinomycetes</taxon>
        <taxon>Kineosporiales</taxon>
        <taxon>Kineosporiaceae</taxon>
        <taxon>Kineococcus</taxon>
    </lineage>
</organism>
<keyword evidence="3" id="KW-1185">Reference proteome</keyword>
<gene>
    <name evidence="2" type="ORF">CLV37_11323</name>
</gene>